<dbReference type="Proteomes" id="UP000664698">
    <property type="component" value="Unassembled WGS sequence"/>
</dbReference>
<comment type="caution">
    <text evidence="5">Lacks conserved residue(s) required for the propagation of feature annotation.</text>
</comment>
<evidence type="ECO:0000256" key="5">
    <source>
        <dbReference type="HAMAP-Rule" id="MF_01629"/>
    </source>
</evidence>
<evidence type="ECO:0000259" key="7">
    <source>
        <dbReference type="Pfam" id="PF10590"/>
    </source>
</evidence>
<feature type="binding site" evidence="5">
    <location>
        <position position="184"/>
    </location>
    <ligand>
        <name>FMN</name>
        <dbReference type="ChEBI" id="CHEBI:58210"/>
    </ligand>
</feature>
<keyword evidence="5" id="KW-0664">Pyridoxine biosynthesis</keyword>
<organism evidence="8 9">
    <name type="scientific">Algoriphagus aestuariicola</name>
    <dbReference type="NCBI Taxonomy" id="1852016"/>
    <lineage>
        <taxon>Bacteria</taxon>
        <taxon>Pseudomonadati</taxon>
        <taxon>Bacteroidota</taxon>
        <taxon>Cytophagia</taxon>
        <taxon>Cytophagales</taxon>
        <taxon>Cyclobacteriaceae</taxon>
        <taxon>Algoriphagus</taxon>
    </lineage>
</organism>
<dbReference type="RefSeq" id="WP_206568756.1">
    <property type="nucleotide sequence ID" value="NZ_JAFKCW010000002.1"/>
</dbReference>
<accession>A0ABS3BSV8</accession>
<dbReference type="Pfam" id="PF01243">
    <property type="entry name" value="PNPOx_N"/>
    <property type="match status" value="1"/>
</dbReference>
<gene>
    <name evidence="5 8" type="primary">pdxH</name>
    <name evidence="8" type="ORF">J0A67_07800</name>
</gene>
<evidence type="ECO:0000313" key="8">
    <source>
        <dbReference type="EMBL" id="MBN7800759.1"/>
    </source>
</evidence>
<dbReference type="PROSITE" id="PS01064">
    <property type="entry name" value="PYRIDOX_OXIDASE"/>
    <property type="match status" value="1"/>
</dbReference>
<feature type="domain" description="Pyridoxamine 5'-phosphate oxidase N-terminal" evidence="6">
    <location>
        <begin position="33"/>
        <end position="149"/>
    </location>
</feature>
<comment type="pathway">
    <text evidence="5">Cofactor metabolism; pyridoxal 5'-phosphate salvage; pyridoxal 5'-phosphate from pyridoxine 5'-phosphate: step 1/1.</text>
</comment>
<dbReference type="PANTHER" id="PTHR10851:SF0">
    <property type="entry name" value="PYRIDOXINE-5'-PHOSPHATE OXIDASE"/>
    <property type="match status" value="1"/>
</dbReference>
<dbReference type="Gene3D" id="2.30.110.10">
    <property type="entry name" value="Electron Transport, Fmn-binding Protein, Chain A"/>
    <property type="match status" value="1"/>
</dbReference>
<feature type="binding site" evidence="5">
    <location>
        <position position="126"/>
    </location>
    <ligand>
        <name>substrate</name>
    </ligand>
</feature>
<sequence length="212" mass="24329">MTKLSEIRKDYSSKSLDINDINSDPIQQFRIWIDEAIDSEVPEVNAMCLSTMGLDGYPNGRIVLLKEVDEGFVFFTNYASEKGREIAAIPRGSLTFFWPELERQVRITGDLTKVSSAESDAYFLSRPTGSQIGAWASPQSTILGSREELSSRQKAFEEKFKVEELTRPSHWGGYRLLPFRLEFWQGRPSRLHDRISYQKNPDESWTINRLAP</sequence>
<evidence type="ECO:0000313" key="9">
    <source>
        <dbReference type="Proteomes" id="UP000664698"/>
    </source>
</evidence>
<feature type="binding site" evidence="5">
    <location>
        <begin position="75"/>
        <end position="76"/>
    </location>
    <ligand>
        <name>FMN</name>
        <dbReference type="ChEBI" id="CHEBI:58210"/>
    </ligand>
</feature>
<dbReference type="EMBL" id="JAFKCW010000002">
    <property type="protein sequence ID" value="MBN7800759.1"/>
    <property type="molecule type" value="Genomic_DNA"/>
</dbReference>
<dbReference type="SUPFAM" id="SSF50475">
    <property type="entry name" value="FMN-binding split barrel"/>
    <property type="match status" value="1"/>
</dbReference>
<keyword evidence="9" id="KW-1185">Reference proteome</keyword>
<dbReference type="NCBIfam" id="TIGR00558">
    <property type="entry name" value="pdxH"/>
    <property type="match status" value="1"/>
</dbReference>
<comment type="caution">
    <text evidence="8">The sequence shown here is derived from an EMBL/GenBank/DDBJ whole genome shotgun (WGS) entry which is preliminary data.</text>
</comment>
<feature type="binding site" evidence="5">
    <location>
        <position position="82"/>
    </location>
    <ligand>
        <name>FMN</name>
        <dbReference type="ChEBI" id="CHEBI:58210"/>
    </ligand>
</feature>
<dbReference type="InterPro" id="IPR000659">
    <property type="entry name" value="Pyridox_Oxase"/>
</dbReference>
<evidence type="ECO:0000256" key="3">
    <source>
        <dbReference type="ARBA" id="ARBA00022643"/>
    </source>
</evidence>
<reference evidence="8 9" key="1">
    <citation type="submission" date="2021-03" db="EMBL/GenBank/DDBJ databases">
        <title>novel species isolated from a fishpond in China.</title>
        <authorList>
            <person name="Lu H."/>
            <person name="Cai Z."/>
        </authorList>
    </citation>
    <scope>NUCLEOTIDE SEQUENCE [LARGE SCALE GENOMIC DNA]</scope>
    <source>
        <strain evidence="8 9">JCM 31546</strain>
    </source>
</reference>
<protein>
    <recommendedName>
        <fullName evidence="5">Pyridoxine/pyridoxamine 5'-phosphate oxidase</fullName>
        <ecNumber evidence="5">1.4.3.5</ecNumber>
    </recommendedName>
    <alternativeName>
        <fullName evidence="5">PNP/PMP oxidase</fullName>
        <shortName evidence="5">PNPOx</shortName>
    </alternativeName>
    <alternativeName>
        <fullName evidence="5">Pyridoxal 5'-phosphate synthase</fullName>
    </alternativeName>
</protein>
<evidence type="ECO:0000259" key="6">
    <source>
        <dbReference type="Pfam" id="PF01243"/>
    </source>
</evidence>
<dbReference type="InterPro" id="IPR019740">
    <property type="entry name" value="Pyridox_Oxase_CS"/>
</dbReference>
<feature type="binding site" evidence="5">
    <location>
        <position position="66"/>
    </location>
    <ligand>
        <name>substrate</name>
    </ligand>
</feature>
<comment type="pathway">
    <text evidence="5">Cofactor metabolism; pyridoxal 5'-phosphate salvage; pyridoxal 5'-phosphate from pyridoxamine 5'-phosphate: step 1/1.</text>
</comment>
<evidence type="ECO:0000256" key="1">
    <source>
        <dbReference type="ARBA" id="ARBA00007301"/>
    </source>
</evidence>
<comment type="catalytic activity">
    <reaction evidence="5">
        <text>pyridoxamine 5'-phosphate + O2 + H2O = pyridoxal 5'-phosphate + H2O2 + NH4(+)</text>
        <dbReference type="Rhea" id="RHEA:15817"/>
        <dbReference type="ChEBI" id="CHEBI:15377"/>
        <dbReference type="ChEBI" id="CHEBI:15379"/>
        <dbReference type="ChEBI" id="CHEBI:16240"/>
        <dbReference type="ChEBI" id="CHEBI:28938"/>
        <dbReference type="ChEBI" id="CHEBI:58451"/>
        <dbReference type="ChEBI" id="CHEBI:597326"/>
        <dbReference type="EC" id="1.4.3.5"/>
    </reaction>
</comment>
<keyword evidence="4 5" id="KW-0560">Oxidoreductase</keyword>
<comment type="catalytic activity">
    <reaction evidence="5">
        <text>pyridoxine 5'-phosphate + O2 = pyridoxal 5'-phosphate + H2O2</text>
        <dbReference type="Rhea" id="RHEA:15149"/>
        <dbReference type="ChEBI" id="CHEBI:15379"/>
        <dbReference type="ChEBI" id="CHEBI:16240"/>
        <dbReference type="ChEBI" id="CHEBI:58589"/>
        <dbReference type="ChEBI" id="CHEBI:597326"/>
        <dbReference type="EC" id="1.4.3.5"/>
    </reaction>
</comment>
<feature type="domain" description="Pyridoxine 5'-phosphate oxidase dimerisation C-terminal" evidence="7">
    <location>
        <begin position="171"/>
        <end position="212"/>
    </location>
</feature>
<dbReference type="Pfam" id="PF10590">
    <property type="entry name" value="PNP_phzG_C"/>
    <property type="match status" value="1"/>
</dbReference>
<keyword evidence="2 5" id="KW-0285">Flavoprotein</keyword>
<comment type="function">
    <text evidence="5">Catalyzes the oxidation of either pyridoxine 5'-phosphate (PNP) or pyridoxamine 5'-phosphate (PMP) into pyridoxal 5'-phosphate (PLP).</text>
</comment>
<dbReference type="PIRSF" id="PIRSF000190">
    <property type="entry name" value="Pyd_amn-ph_oxd"/>
    <property type="match status" value="1"/>
</dbReference>
<feature type="binding site" evidence="5">
    <location>
        <position position="130"/>
    </location>
    <ligand>
        <name>substrate</name>
    </ligand>
</feature>
<dbReference type="InterPro" id="IPR011576">
    <property type="entry name" value="Pyridox_Oxase_N"/>
</dbReference>
<feature type="binding site" evidence="5">
    <location>
        <begin position="61"/>
        <end position="66"/>
    </location>
    <ligand>
        <name>FMN</name>
        <dbReference type="ChEBI" id="CHEBI:58210"/>
    </ligand>
</feature>
<name>A0ABS3BSV8_9BACT</name>
<dbReference type="InterPro" id="IPR012349">
    <property type="entry name" value="Split_barrel_FMN-bd"/>
</dbReference>
<feature type="binding site" evidence="5">
    <location>
        <begin position="139"/>
        <end position="140"/>
    </location>
    <ligand>
        <name>FMN</name>
        <dbReference type="ChEBI" id="CHEBI:58210"/>
    </ligand>
</feature>
<feature type="binding site" evidence="5">
    <location>
        <position position="194"/>
    </location>
    <ligand>
        <name>FMN</name>
        <dbReference type="ChEBI" id="CHEBI:58210"/>
    </ligand>
</feature>
<dbReference type="EC" id="1.4.3.5" evidence="5"/>
<dbReference type="InterPro" id="IPR019576">
    <property type="entry name" value="Pyridoxamine_oxidase_dimer_C"/>
</dbReference>
<evidence type="ECO:0000256" key="2">
    <source>
        <dbReference type="ARBA" id="ARBA00022630"/>
    </source>
</evidence>
<dbReference type="NCBIfam" id="NF004231">
    <property type="entry name" value="PRK05679.1"/>
    <property type="match status" value="1"/>
</dbReference>
<feature type="binding site" evidence="5">
    <location>
        <position position="104"/>
    </location>
    <ligand>
        <name>FMN</name>
        <dbReference type="ChEBI" id="CHEBI:58210"/>
    </ligand>
</feature>
<proteinExistence type="inferred from homology"/>
<comment type="cofactor">
    <cofactor evidence="5">
        <name>FMN</name>
        <dbReference type="ChEBI" id="CHEBI:58210"/>
    </cofactor>
    <text evidence="5">Binds 1 FMN per subunit.</text>
</comment>
<keyword evidence="3 5" id="KW-0288">FMN</keyword>
<dbReference type="GO" id="GO:0004733">
    <property type="term" value="F:pyridoxamine phosphate oxidase activity"/>
    <property type="evidence" value="ECO:0007669"/>
    <property type="project" value="UniProtKB-EC"/>
</dbReference>
<dbReference type="PANTHER" id="PTHR10851">
    <property type="entry name" value="PYRIDOXINE-5-PHOSPHATE OXIDASE"/>
    <property type="match status" value="1"/>
</dbReference>
<comment type="similarity">
    <text evidence="1 5">Belongs to the pyridoxamine 5'-phosphate oxidase family.</text>
</comment>
<feature type="binding site" evidence="5">
    <location>
        <begin position="190"/>
        <end position="192"/>
    </location>
    <ligand>
        <name>substrate</name>
    </ligand>
</feature>
<comment type="subunit">
    <text evidence="5">Homodimer.</text>
</comment>
<dbReference type="HAMAP" id="MF_01629">
    <property type="entry name" value="PdxH"/>
    <property type="match status" value="1"/>
</dbReference>
<feature type="binding site" evidence="5">
    <location>
        <position position="122"/>
    </location>
    <ligand>
        <name>substrate</name>
    </ligand>
</feature>
<evidence type="ECO:0000256" key="4">
    <source>
        <dbReference type="ARBA" id="ARBA00023002"/>
    </source>
</evidence>